<sequence>MEISELSELESSVRSLLGLAKVELEEQRLQQRREEQVQAALNEINQRLEPLLEQVEAMIKQFDERDISDSSARQKLEEKAADIRRQLEEAPFLAAQTVDRQTIAHEERLLDEQLLEQTNHWRAALKTDLLEMITEQQDFFSATDAAIAIRGYIHDLKAINALEELVEALINQINALSEEGPVARLRGTHEQTLTFIYNKALENRARVERAAEVQPRTRHRTSEKRPNPYVGLSGKVVVFGGHDRLASSVRNRLRDSGVDLVWCTAQDGLQLAQQVENHIYTADLLLIVTGYASHSLTEKAMQVAHKANKTPEMINTTGMTRVLEAIEFGLKTKLLASQYSRSA</sequence>
<gene>
    <name evidence="3" type="ORF">IQ235_06475</name>
</gene>
<dbReference type="AlphaFoldDB" id="A0A928Z890"/>
<comment type="similarity">
    <text evidence="1">Belongs to the UPF0751 family.</text>
</comment>
<name>A0A928Z890_9CYAN</name>
<dbReference type="Proteomes" id="UP000621799">
    <property type="component" value="Unassembled WGS sequence"/>
</dbReference>
<accession>A0A928Z890</accession>
<evidence type="ECO:0000313" key="3">
    <source>
        <dbReference type="EMBL" id="MBE9040433.1"/>
    </source>
</evidence>
<keyword evidence="2" id="KW-0175">Coiled coil</keyword>
<proteinExistence type="inferred from homology"/>
<reference evidence="3" key="1">
    <citation type="submission" date="2020-10" db="EMBL/GenBank/DDBJ databases">
        <authorList>
            <person name="Castelo-Branco R."/>
            <person name="Eusebio N."/>
            <person name="Adriana R."/>
            <person name="Vieira A."/>
            <person name="Brugerolle De Fraissinette N."/>
            <person name="Rezende De Castro R."/>
            <person name="Schneider M.P."/>
            <person name="Vasconcelos V."/>
            <person name="Leao P.N."/>
        </authorList>
    </citation>
    <scope>NUCLEOTIDE SEQUENCE</scope>
    <source>
        <strain evidence="3">LEGE 11467</strain>
    </source>
</reference>
<feature type="coiled-coil region" evidence="2">
    <location>
        <begin position="19"/>
        <end position="61"/>
    </location>
</feature>
<organism evidence="3 4">
    <name type="scientific">Zarconia navalis LEGE 11467</name>
    <dbReference type="NCBI Taxonomy" id="1828826"/>
    <lineage>
        <taxon>Bacteria</taxon>
        <taxon>Bacillati</taxon>
        <taxon>Cyanobacteriota</taxon>
        <taxon>Cyanophyceae</taxon>
        <taxon>Oscillatoriophycideae</taxon>
        <taxon>Oscillatoriales</taxon>
        <taxon>Oscillatoriales incertae sedis</taxon>
        <taxon>Zarconia</taxon>
        <taxon>Zarconia navalis</taxon>
    </lineage>
</organism>
<keyword evidence="4" id="KW-1185">Reference proteome</keyword>
<dbReference type="Pfam" id="PF10087">
    <property type="entry name" value="DUF2325"/>
    <property type="match status" value="1"/>
</dbReference>
<evidence type="ECO:0000313" key="4">
    <source>
        <dbReference type="Proteomes" id="UP000621799"/>
    </source>
</evidence>
<evidence type="ECO:0000256" key="1">
    <source>
        <dbReference type="ARBA" id="ARBA00007189"/>
    </source>
</evidence>
<evidence type="ECO:0000256" key="2">
    <source>
        <dbReference type="SAM" id="Coils"/>
    </source>
</evidence>
<protein>
    <submittedName>
        <fullName evidence="3">DUF2325 domain-containing protein</fullName>
    </submittedName>
</protein>
<dbReference type="RefSeq" id="WP_264320679.1">
    <property type="nucleotide sequence ID" value="NZ_JADEXN010000083.1"/>
</dbReference>
<dbReference type="EMBL" id="JADEXN010000083">
    <property type="protein sequence ID" value="MBE9040433.1"/>
    <property type="molecule type" value="Genomic_DNA"/>
</dbReference>
<dbReference type="InterPro" id="IPR016772">
    <property type="entry name" value="UCP020408"/>
</dbReference>
<comment type="caution">
    <text evidence="3">The sequence shown here is derived from an EMBL/GenBank/DDBJ whole genome shotgun (WGS) entry which is preliminary data.</text>
</comment>